<sequence>MTPDNDLVSTAAARADAVKDTARSSRSASGASHWTRRRGFSAIFAGVAVVGFSAAILAPAGLAMATPAPVAAAQTTYSLAAKDAQNITVTVQGAQATPMSRDGFEVYVTPTPTPTPTPTQAPAPASTGEDSSGESSGGGSGPVQYTGGGDSSTWLAAAGIDPADWGYVDYIVSRESGWNPNAVNSGSGASGLVQALPCSKVPGNCFDPVDNLRWANGYAVGRYGSWAAAQSFWSNNHWW</sequence>
<keyword evidence="2" id="KW-1133">Transmembrane helix</keyword>
<proteinExistence type="predicted"/>
<feature type="domain" description="Transglycosylase SLT" evidence="3">
    <location>
        <begin position="156"/>
        <end position="216"/>
    </location>
</feature>
<comment type="caution">
    <text evidence="4">The sequence shown here is derived from an EMBL/GenBank/DDBJ whole genome shotgun (WGS) entry which is preliminary data.</text>
</comment>
<evidence type="ECO:0000256" key="2">
    <source>
        <dbReference type="SAM" id="Phobius"/>
    </source>
</evidence>
<dbReference type="EMBL" id="JAVDUM010000002">
    <property type="protein sequence ID" value="MDR6866006.1"/>
    <property type="molecule type" value="Genomic_DNA"/>
</dbReference>
<evidence type="ECO:0000256" key="1">
    <source>
        <dbReference type="SAM" id="MobiDB-lite"/>
    </source>
</evidence>
<keyword evidence="2" id="KW-0812">Transmembrane</keyword>
<organism evidence="4 5">
    <name type="scientific">Microbacterium resistens</name>
    <dbReference type="NCBI Taxonomy" id="156977"/>
    <lineage>
        <taxon>Bacteria</taxon>
        <taxon>Bacillati</taxon>
        <taxon>Actinomycetota</taxon>
        <taxon>Actinomycetes</taxon>
        <taxon>Micrococcales</taxon>
        <taxon>Microbacteriaceae</taxon>
        <taxon>Microbacterium</taxon>
    </lineage>
</organism>
<dbReference type="Pfam" id="PF01464">
    <property type="entry name" value="SLT"/>
    <property type="match status" value="1"/>
</dbReference>
<dbReference type="Proteomes" id="UP001259347">
    <property type="component" value="Unassembled WGS sequence"/>
</dbReference>
<gene>
    <name evidence="4" type="ORF">J2Y69_000591</name>
</gene>
<dbReference type="InterPro" id="IPR023346">
    <property type="entry name" value="Lysozyme-like_dom_sf"/>
</dbReference>
<protein>
    <recommendedName>
        <fullName evidence="3">Transglycosylase SLT domain-containing protein</fullName>
    </recommendedName>
</protein>
<feature type="compositionally biased region" description="Low complexity" evidence="1">
    <location>
        <begin position="122"/>
        <end position="134"/>
    </location>
</feature>
<evidence type="ECO:0000313" key="4">
    <source>
        <dbReference type="EMBL" id="MDR6866006.1"/>
    </source>
</evidence>
<keyword evidence="5" id="KW-1185">Reference proteome</keyword>
<dbReference type="Gene3D" id="1.10.530.10">
    <property type="match status" value="1"/>
</dbReference>
<reference evidence="4 5" key="1">
    <citation type="submission" date="2023-07" db="EMBL/GenBank/DDBJ databases">
        <title>Sorghum-associated microbial communities from plants grown in Nebraska, USA.</title>
        <authorList>
            <person name="Schachtman D."/>
        </authorList>
    </citation>
    <scope>NUCLEOTIDE SEQUENCE [LARGE SCALE GENOMIC DNA]</scope>
    <source>
        <strain evidence="4 5">2980</strain>
    </source>
</reference>
<dbReference type="InterPro" id="IPR008258">
    <property type="entry name" value="Transglycosylase_SLT_dom_1"/>
</dbReference>
<evidence type="ECO:0000259" key="3">
    <source>
        <dbReference type="Pfam" id="PF01464"/>
    </source>
</evidence>
<accession>A0ABU1S8R9</accession>
<evidence type="ECO:0000313" key="5">
    <source>
        <dbReference type="Proteomes" id="UP001259347"/>
    </source>
</evidence>
<feature type="compositionally biased region" description="Gly residues" evidence="1">
    <location>
        <begin position="135"/>
        <end position="148"/>
    </location>
</feature>
<feature type="region of interest" description="Disordered" evidence="1">
    <location>
        <begin position="104"/>
        <end position="148"/>
    </location>
</feature>
<feature type="compositionally biased region" description="Pro residues" evidence="1">
    <location>
        <begin position="111"/>
        <end position="121"/>
    </location>
</feature>
<keyword evidence="2" id="KW-0472">Membrane</keyword>
<feature type="transmembrane region" description="Helical" evidence="2">
    <location>
        <begin position="42"/>
        <end position="65"/>
    </location>
</feature>
<name>A0ABU1S8R9_9MICO</name>
<dbReference type="SUPFAM" id="SSF53955">
    <property type="entry name" value="Lysozyme-like"/>
    <property type="match status" value="1"/>
</dbReference>